<dbReference type="Pfam" id="PF09824">
    <property type="entry name" value="ArsR"/>
    <property type="match status" value="1"/>
</dbReference>
<accession>A0AA96VAD4</accession>
<organism evidence="2 3">
    <name type="scientific">Methanimicrococcus stummii</name>
    <dbReference type="NCBI Taxonomy" id="3028294"/>
    <lineage>
        <taxon>Archaea</taxon>
        <taxon>Methanobacteriati</taxon>
        <taxon>Methanobacteriota</taxon>
        <taxon>Stenosarchaea group</taxon>
        <taxon>Methanomicrobia</taxon>
        <taxon>Methanosarcinales</taxon>
        <taxon>Methanosarcinaceae</taxon>
        <taxon>Methanimicrococcus</taxon>
    </lineage>
</organism>
<gene>
    <name evidence="2" type="ORF">MmiEs2_08350</name>
</gene>
<dbReference type="EMBL" id="CP131062">
    <property type="protein sequence ID" value="WNY28635.1"/>
    <property type="molecule type" value="Genomic_DNA"/>
</dbReference>
<dbReference type="GeneID" id="85197297"/>
<dbReference type="Proteomes" id="UP001302662">
    <property type="component" value="Chromosome"/>
</dbReference>
<proteinExistence type="predicted"/>
<dbReference type="KEGG" id="mees:MmiEs2_08350"/>
<dbReference type="RefSeq" id="WP_316560173.1">
    <property type="nucleotide sequence ID" value="NZ_CP131062.1"/>
</dbReference>
<dbReference type="InterPro" id="IPR014517">
    <property type="entry name" value="ArsR_tscrpt_regulator"/>
</dbReference>
<evidence type="ECO:0008006" key="4">
    <source>
        <dbReference type="Google" id="ProtNLM"/>
    </source>
</evidence>
<dbReference type="PIRSF" id="PIRSF022057">
    <property type="entry name" value="UCP022057"/>
    <property type="match status" value="1"/>
</dbReference>
<feature type="coiled-coil region" evidence="1">
    <location>
        <begin position="112"/>
        <end position="139"/>
    </location>
</feature>
<name>A0AA96VAD4_9EURY</name>
<evidence type="ECO:0000313" key="2">
    <source>
        <dbReference type="EMBL" id="WNY28635.1"/>
    </source>
</evidence>
<keyword evidence="3" id="KW-1185">Reference proteome</keyword>
<dbReference type="AlphaFoldDB" id="A0AA96VAD4"/>
<keyword evidence="1" id="KW-0175">Coiled coil</keyword>
<reference evidence="2 3" key="1">
    <citation type="submission" date="2023-07" db="EMBL/GenBank/DDBJ databases">
        <title>Closed genome sequence of Methanimicrococcus sp. Es2.</title>
        <authorList>
            <person name="Protasov E."/>
            <person name="Platt K."/>
            <person name="Reeh H."/>
            <person name="Poehlein A."/>
            <person name="Daniel R."/>
            <person name="Brune A."/>
        </authorList>
    </citation>
    <scope>NUCLEOTIDE SEQUENCE [LARGE SCALE GENOMIC DNA]</scope>
    <source>
        <strain evidence="2 3">Es2</strain>
    </source>
</reference>
<sequence length="173" mass="19939">MGERERTRIINDPSYLVPLLRTFGSRTHKKVFDLLLSNWMTQEELDEEIEAESLSSLINLKKAGLLESKWRVPEPGKSPVKEYHTSYSNVQVNFQSSFEDLSDIIMLAFKPYEEVKDTIESLERMVAEGNNSMSKLTRELNMNASHICAIARRSDRLSVMGQRLKLAEKDEEI</sequence>
<evidence type="ECO:0000256" key="1">
    <source>
        <dbReference type="SAM" id="Coils"/>
    </source>
</evidence>
<evidence type="ECO:0000313" key="3">
    <source>
        <dbReference type="Proteomes" id="UP001302662"/>
    </source>
</evidence>
<protein>
    <recommendedName>
        <fullName evidence="4">ArsR family transcriptional regulator</fullName>
    </recommendedName>
</protein>